<dbReference type="Pfam" id="PF00353">
    <property type="entry name" value="HemolysinCabind"/>
    <property type="match status" value="5"/>
</dbReference>
<evidence type="ECO:0000256" key="3">
    <source>
        <dbReference type="ARBA" id="ARBA00022525"/>
    </source>
</evidence>
<feature type="compositionally biased region" description="Basic and acidic residues" evidence="8">
    <location>
        <begin position="249"/>
        <end position="262"/>
    </location>
</feature>
<dbReference type="PRINTS" id="PR00313">
    <property type="entry name" value="CABNDNGRPT"/>
</dbReference>
<keyword evidence="4" id="KW-0800">Toxin</keyword>
<proteinExistence type="predicted"/>
<dbReference type="EMBL" id="JACHNH010000001">
    <property type="protein sequence ID" value="MBB4767013.1"/>
    <property type="molecule type" value="Genomic_DNA"/>
</dbReference>
<dbReference type="RefSeq" id="WP_184998084.1">
    <property type="nucleotide sequence ID" value="NZ_BOMK01000040.1"/>
</dbReference>
<dbReference type="Proteomes" id="UP000578112">
    <property type="component" value="Unassembled WGS sequence"/>
</dbReference>
<evidence type="ECO:0000313" key="11">
    <source>
        <dbReference type="Proteomes" id="UP000578112"/>
    </source>
</evidence>
<reference evidence="10 11" key="1">
    <citation type="submission" date="2020-08" db="EMBL/GenBank/DDBJ databases">
        <title>Sequencing the genomes of 1000 actinobacteria strains.</title>
        <authorList>
            <person name="Klenk H.-P."/>
        </authorList>
    </citation>
    <scope>NUCLEOTIDE SEQUENCE [LARGE SCALE GENOMIC DNA]</scope>
    <source>
        <strain evidence="10 11">DSM 43149</strain>
    </source>
</reference>
<feature type="signal peptide" evidence="9">
    <location>
        <begin position="1"/>
        <end position="24"/>
    </location>
</feature>
<evidence type="ECO:0000256" key="4">
    <source>
        <dbReference type="ARBA" id="ARBA00022656"/>
    </source>
</evidence>
<dbReference type="SUPFAM" id="SSF51120">
    <property type="entry name" value="beta-Roll"/>
    <property type="match status" value="2"/>
</dbReference>
<evidence type="ECO:0000256" key="6">
    <source>
        <dbReference type="ARBA" id="ARBA00023026"/>
    </source>
</evidence>
<dbReference type="GO" id="GO:0005509">
    <property type="term" value="F:calcium ion binding"/>
    <property type="evidence" value="ECO:0007669"/>
    <property type="project" value="InterPro"/>
</dbReference>
<dbReference type="InterPro" id="IPR011049">
    <property type="entry name" value="Serralysin-like_metalloprot_C"/>
</dbReference>
<comment type="subcellular location">
    <subcellularLocation>
        <location evidence="1">Membrane</location>
    </subcellularLocation>
    <subcellularLocation>
        <location evidence="2">Secreted</location>
    </subcellularLocation>
</comment>
<dbReference type="PANTHER" id="PTHR38340:SF1">
    <property type="entry name" value="S-LAYER PROTEIN"/>
    <property type="match status" value="1"/>
</dbReference>
<protein>
    <submittedName>
        <fullName evidence="10">Ca2+-binding RTX toxin-like protein</fullName>
    </submittedName>
</protein>
<keyword evidence="9" id="KW-0732">Signal</keyword>
<evidence type="ECO:0000313" key="10">
    <source>
        <dbReference type="EMBL" id="MBB4767013.1"/>
    </source>
</evidence>
<dbReference type="PANTHER" id="PTHR38340">
    <property type="entry name" value="S-LAYER PROTEIN"/>
    <property type="match status" value="1"/>
</dbReference>
<dbReference type="InterPro" id="IPR018511">
    <property type="entry name" value="Hemolysin-typ_Ca-bd_CS"/>
</dbReference>
<evidence type="ECO:0000256" key="9">
    <source>
        <dbReference type="SAM" id="SignalP"/>
    </source>
</evidence>
<evidence type="ECO:0000256" key="5">
    <source>
        <dbReference type="ARBA" id="ARBA00022737"/>
    </source>
</evidence>
<accession>A0A7W7I6C9</accession>
<keyword evidence="6" id="KW-0843">Virulence</keyword>
<organism evidence="10 11">
    <name type="scientific">Actinoplanes digitatis</name>
    <dbReference type="NCBI Taxonomy" id="1868"/>
    <lineage>
        <taxon>Bacteria</taxon>
        <taxon>Bacillati</taxon>
        <taxon>Actinomycetota</taxon>
        <taxon>Actinomycetes</taxon>
        <taxon>Micromonosporales</taxon>
        <taxon>Micromonosporaceae</taxon>
        <taxon>Actinoplanes</taxon>
    </lineage>
</organism>
<dbReference type="GO" id="GO:0090729">
    <property type="term" value="F:toxin activity"/>
    <property type="evidence" value="ECO:0007669"/>
    <property type="project" value="UniProtKB-KW"/>
</dbReference>
<keyword evidence="11" id="KW-1185">Reference proteome</keyword>
<name>A0A7W7I6C9_9ACTN</name>
<dbReference type="GO" id="GO:0005576">
    <property type="term" value="C:extracellular region"/>
    <property type="evidence" value="ECO:0007669"/>
    <property type="project" value="UniProtKB-SubCell"/>
</dbReference>
<feature type="region of interest" description="Disordered" evidence="8">
    <location>
        <begin position="120"/>
        <end position="142"/>
    </location>
</feature>
<dbReference type="InterPro" id="IPR050557">
    <property type="entry name" value="RTX_toxin/Mannuronan_C5-epim"/>
</dbReference>
<keyword evidence="5" id="KW-0677">Repeat</keyword>
<feature type="region of interest" description="Disordered" evidence="8">
    <location>
        <begin position="249"/>
        <end position="277"/>
    </location>
</feature>
<feature type="chain" id="PRO_5039050912" evidence="9">
    <location>
        <begin position="25"/>
        <end position="479"/>
    </location>
</feature>
<dbReference type="InterPro" id="IPR003995">
    <property type="entry name" value="RTX_toxin_determinant-A"/>
</dbReference>
<sequence length="479" mass="48689">MLRFVSLAGAGAALLTMLSTGVLAAPAQAATAGVATVVESTKVRYKAAKGKQNRVVVTRSGNTITVDDKVAVKAGKGCRAVKGDKTRVRCTTKKAPTRIRVYTFDRNDSVVNRTGLGMTADGGTGADTLTGGPRSDTLRGGSGADKLYGLGGTDWMTGSDGNDRLDGGDGDDSLDGGFGNDTLVGRNGHDQLLGMDGNDKEYGGAGPDTFDQAYDPSLPDADLFAGGSGEDTVTYISRARAVIADNDGAKGDDGAKNEHDSIGTDVENIDGGDGNDRLTGNSARNVLRGLGGNDTLIGGGGDDALDGGTGKDHLNGGAGDDSLFGDDSFGGARAADVLLGGAGRDRVSYLGYTKAVTVDLDGVAGDDGQSGEHDTVGADVEDIHGGAGNDRLTGNAGNNLIYGLEGDDIVRGGAGNDELEGDDGRDQLYGEAGDDSMTGADGYRYDVPDRLDGGANTAIGDICQPLDNDVTVDCERDRP</sequence>
<dbReference type="AlphaFoldDB" id="A0A7W7I6C9"/>
<keyword evidence="7" id="KW-0472">Membrane</keyword>
<dbReference type="GO" id="GO:0016020">
    <property type="term" value="C:membrane"/>
    <property type="evidence" value="ECO:0007669"/>
    <property type="project" value="UniProtKB-SubCell"/>
</dbReference>
<dbReference type="Gene3D" id="2.150.10.10">
    <property type="entry name" value="Serralysin-like metalloprotease, C-terminal"/>
    <property type="match status" value="4"/>
</dbReference>
<keyword evidence="3" id="KW-0964">Secreted</keyword>
<comment type="caution">
    <text evidence="10">The sequence shown here is derived from an EMBL/GenBank/DDBJ whole genome shotgun (WGS) entry which is preliminary data.</text>
</comment>
<dbReference type="PROSITE" id="PS00330">
    <property type="entry name" value="HEMOLYSIN_CALCIUM"/>
    <property type="match status" value="3"/>
</dbReference>
<evidence type="ECO:0000256" key="1">
    <source>
        <dbReference type="ARBA" id="ARBA00004370"/>
    </source>
</evidence>
<evidence type="ECO:0000256" key="2">
    <source>
        <dbReference type="ARBA" id="ARBA00004613"/>
    </source>
</evidence>
<gene>
    <name evidence="10" type="ORF">BJ971_007569</name>
</gene>
<evidence type="ECO:0000256" key="8">
    <source>
        <dbReference type="SAM" id="MobiDB-lite"/>
    </source>
</evidence>
<dbReference type="InterPro" id="IPR001343">
    <property type="entry name" value="Hemolysn_Ca-bd"/>
</dbReference>
<dbReference type="PRINTS" id="PR01488">
    <property type="entry name" value="RTXTOXINA"/>
</dbReference>
<feature type="region of interest" description="Disordered" evidence="8">
    <location>
        <begin position="159"/>
        <end position="210"/>
    </location>
</feature>
<evidence type="ECO:0000256" key="7">
    <source>
        <dbReference type="ARBA" id="ARBA00023136"/>
    </source>
</evidence>